<feature type="domain" description="Schlafen AlbA-2" evidence="1">
    <location>
        <begin position="13"/>
        <end position="124"/>
    </location>
</feature>
<accession>X0XA10</accession>
<dbReference type="Gene3D" id="3.30.950.30">
    <property type="entry name" value="Schlafen, AAA domain"/>
    <property type="match status" value="1"/>
</dbReference>
<gene>
    <name evidence="2" type="ORF">S01H1_66645</name>
</gene>
<sequence>MEKEIKDILKNGESSFVEFKEVSVSPQTLAEEIVAFSNVKGGHIFIEVTDEGSVSGIDPGRKKNLEETVINICRTSIVPPIIPLYEYIRIEDQWIAKVTIPGGLEKPYRTAQGKYLIRVGSTKRISSREELLRLFQNAMIYHIDDRPVIGSNLQDLNLIKISQYFNDV</sequence>
<dbReference type="Pfam" id="PF04326">
    <property type="entry name" value="SLFN_AlbA_2"/>
    <property type="match status" value="1"/>
</dbReference>
<protein>
    <recommendedName>
        <fullName evidence="1">Schlafen AlbA-2 domain-containing protein</fullName>
    </recommendedName>
</protein>
<evidence type="ECO:0000313" key="2">
    <source>
        <dbReference type="EMBL" id="GAG32262.1"/>
    </source>
</evidence>
<evidence type="ECO:0000259" key="1">
    <source>
        <dbReference type="Pfam" id="PF04326"/>
    </source>
</evidence>
<dbReference type="AlphaFoldDB" id="X0XA10"/>
<feature type="non-terminal residue" evidence="2">
    <location>
        <position position="168"/>
    </location>
</feature>
<proteinExistence type="predicted"/>
<organism evidence="2">
    <name type="scientific">marine sediment metagenome</name>
    <dbReference type="NCBI Taxonomy" id="412755"/>
    <lineage>
        <taxon>unclassified sequences</taxon>
        <taxon>metagenomes</taxon>
        <taxon>ecological metagenomes</taxon>
    </lineage>
</organism>
<name>X0XA10_9ZZZZ</name>
<dbReference type="PANTHER" id="PTHR30595:SF6">
    <property type="entry name" value="SCHLAFEN ALBA-2 DOMAIN-CONTAINING PROTEIN"/>
    <property type="match status" value="1"/>
</dbReference>
<dbReference type="InterPro" id="IPR038461">
    <property type="entry name" value="Schlafen_AlbA_2_dom_sf"/>
</dbReference>
<dbReference type="PANTHER" id="PTHR30595">
    <property type="entry name" value="GLPR-RELATED TRANSCRIPTIONAL REPRESSOR"/>
    <property type="match status" value="1"/>
</dbReference>
<dbReference type="EMBL" id="BARS01044078">
    <property type="protein sequence ID" value="GAG32262.1"/>
    <property type="molecule type" value="Genomic_DNA"/>
</dbReference>
<reference evidence="2" key="1">
    <citation type="journal article" date="2014" name="Front. Microbiol.">
        <title>High frequency of phylogenetically diverse reductive dehalogenase-homologous genes in deep subseafloor sedimentary metagenomes.</title>
        <authorList>
            <person name="Kawai M."/>
            <person name="Futagami T."/>
            <person name="Toyoda A."/>
            <person name="Takaki Y."/>
            <person name="Nishi S."/>
            <person name="Hori S."/>
            <person name="Arai W."/>
            <person name="Tsubouchi T."/>
            <person name="Morono Y."/>
            <person name="Uchiyama I."/>
            <person name="Ito T."/>
            <person name="Fujiyama A."/>
            <person name="Inagaki F."/>
            <person name="Takami H."/>
        </authorList>
    </citation>
    <scope>NUCLEOTIDE SEQUENCE</scope>
    <source>
        <strain evidence="2">Expedition CK06-06</strain>
    </source>
</reference>
<comment type="caution">
    <text evidence="2">The sequence shown here is derived from an EMBL/GenBank/DDBJ whole genome shotgun (WGS) entry which is preliminary data.</text>
</comment>
<dbReference type="InterPro" id="IPR007421">
    <property type="entry name" value="Schlafen_AlbA_2_dom"/>
</dbReference>